<dbReference type="RefSeq" id="WP_014448523.1">
    <property type="nucleotide sequence ID" value="NC_017094.1"/>
</dbReference>
<feature type="transmembrane region" description="Helical" evidence="2">
    <location>
        <begin position="20"/>
        <end position="45"/>
    </location>
</feature>
<feature type="compositionally biased region" description="Basic and acidic residues" evidence="1">
    <location>
        <begin position="133"/>
        <end position="142"/>
    </location>
</feature>
<dbReference type="HOGENOM" id="CLU_1813416_0_0_0"/>
<keyword evidence="2" id="KW-1133">Transmembrane helix</keyword>
<evidence type="ECO:0000313" key="4">
    <source>
        <dbReference type="Proteomes" id="UP000007382"/>
    </source>
</evidence>
<evidence type="ECO:0000313" key="3">
    <source>
        <dbReference type="EMBL" id="BAM06030.1"/>
    </source>
</evidence>
<dbReference type="PATRIC" id="fig|1162668.3.peg.353"/>
<dbReference type="STRING" id="1162668.LFE_0308"/>
<accession>I0IL81</accession>
<organism evidence="3 4">
    <name type="scientific">Leptospirillum ferrooxidans (strain C2-3)</name>
    <dbReference type="NCBI Taxonomy" id="1162668"/>
    <lineage>
        <taxon>Bacteria</taxon>
        <taxon>Pseudomonadati</taxon>
        <taxon>Nitrospirota</taxon>
        <taxon>Nitrospiria</taxon>
        <taxon>Nitrospirales</taxon>
        <taxon>Nitrospiraceae</taxon>
        <taxon>Leptospirillum</taxon>
    </lineage>
</organism>
<reference evidence="3 4" key="1">
    <citation type="journal article" date="2012" name="J. Bacteriol.">
        <title>Complete Genome Sequence of Leptospirillum ferrooxidans Strain C2-3, Isolated from a Fresh Volcanic Ash Deposit on the Island of Miyake, Japan.</title>
        <authorList>
            <person name="Fujimura R."/>
            <person name="Sato Y."/>
            <person name="Nishizawa T."/>
            <person name="Oshima K."/>
            <person name="Kim S.-W."/>
            <person name="Hattori M."/>
            <person name="Kamijo T."/>
            <person name="Ohta H."/>
        </authorList>
    </citation>
    <scope>NUCLEOTIDE SEQUENCE [LARGE SCALE GENOMIC DNA]</scope>
    <source>
        <strain evidence="3 4">C2-3</strain>
    </source>
</reference>
<feature type="region of interest" description="Disordered" evidence="1">
    <location>
        <begin position="123"/>
        <end position="142"/>
    </location>
</feature>
<evidence type="ECO:0000256" key="1">
    <source>
        <dbReference type="SAM" id="MobiDB-lite"/>
    </source>
</evidence>
<reference evidence="4" key="2">
    <citation type="submission" date="2012-03" db="EMBL/GenBank/DDBJ databases">
        <title>The complete genome sequence of the pioneer microbe on fresh volcanic deposit, Leptospirillum ferrooxidans strain C2-3.</title>
        <authorList>
            <person name="Fujimura R."/>
            <person name="Sato Y."/>
            <person name="Nishizawa T."/>
            <person name="Nanba K."/>
            <person name="Oshima K."/>
            <person name="Hattori M."/>
            <person name="Kamijo T."/>
            <person name="Ohta H."/>
        </authorList>
    </citation>
    <scope>NUCLEOTIDE SEQUENCE [LARGE SCALE GENOMIC DNA]</scope>
    <source>
        <strain evidence="4">C2-3</strain>
    </source>
</reference>
<keyword evidence="4" id="KW-1185">Reference proteome</keyword>
<dbReference type="AlphaFoldDB" id="I0IL81"/>
<evidence type="ECO:0000256" key="2">
    <source>
        <dbReference type="SAM" id="Phobius"/>
    </source>
</evidence>
<keyword evidence="2" id="KW-0812">Transmembrane</keyword>
<proteinExistence type="predicted"/>
<gene>
    <name evidence="3" type="ordered locus">LFE_0308</name>
</gene>
<name>I0IL81_LEPFC</name>
<keyword evidence="2" id="KW-0472">Membrane</keyword>
<sequence>MTTAGIQQVPSGLSSFQEGILIGVAIFLVMTGILVYRIILFLSTLETAAKELSRSSLPVLHHLSGILRDTERVTQWIESIKESLDRPAAEHLFSLFSRVSSIGNMIQKATTIGHALKNAVMAYKNPNGQPSPPKHESKGENS</sequence>
<protein>
    <submittedName>
        <fullName evidence="3">Uncharacterized protein</fullName>
    </submittedName>
</protein>
<dbReference type="EMBL" id="AP012342">
    <property type="protein sequence ID" value="BAM06030.1"/>
    <property type="molecule type" value="Genomic_DNA"/>
</dbReference>
<dbReference type="Proteomes" id="UP000007382">
    <property type="component" value="Chromosome"/>
</dbReference>
<dbReference type="KEGG" id="lfc:LFE_0308"/>